<dbReference type="InterPro" id="IPR036388">
    <property type="entry name" value="WH-like_DNA-bd_sf"/>
</dbReference>
<proteinExistence type="predicted"/>
<dbReference type="PANTHER" id="PTHR44688">
    <property type="entry name" value="DNA-BINDING TRANSCRIPTIONAL ACTIVATOR DEVR_DOSR"/>
    <property type="match status" value="1"/>
</dbReference>
<dbReference type="SUPFAM" id="SSF46894">
    <property type="entry name" value="C-terminal effector domain of the bipartite response regulators"/>
    <property type="match status" value="1"/>
</dbReference>
<dbReference type="InterPro" id="IPR000792">
    <property type="entry name" value="Tscrpt_reg_LuxR_C"/>
</dbReference>
<dbReference type="SUPFAM" id="SSF55781">
    <property type="entry name" value="GAF domain-like"/>
    <property type="match status" value="1"/>
</dbReference>
<keyword evidence="1" id="KW-0805">Transcription regulation</keyword>
<dbReference type="SMART" id="SM00421">
    <property type="entry name" value="HTH_LUXR"/>
    <property type="match status" value="1"/>
</dbReference>
<dbReference type="EMBL" id="JAYJJU010000001">
    <property type="protein sequence ID" value="MEB3030079.1"/>
    <property type="molecule type" value="Genomic_DNA"/>
</dbReference>
<dbReference type="Gene3D" id="1.10.10.10">
    <property type="entry name" value="Winged helix-like DNA-binding domain superfamily/Winged helix DNA-binding domain"/>
    <property type="match status" value="1"/>
</dbReference>
<accession>A0ABU5XQ19</accession>
<dbReference type="PROSITE" id="PS50043">
    <property type="entry name" value="HTH_LUXR_2"/>
    <property type="match status" value="1"/>
</dbReference>
<name>A0ABU5XQ19_9MYCO</name>
<dbReference type="PROSITE" id="PS00622">
    <property type="entry name" value="HTH_LUXR_1"/>
    <property type="match status" value="1"/>
</dbReference>
<protein>
    <submittedName>
        <fullName evidence="5">LuxR C-terminal-related transcriptional regulator</fullName>
    </submittedName>
</protein>
<dbReference type="InterPro" id="IPR016032">
    <property type="entry name" value="Sig_transdc_resp-reg_C-effctor"/>
</dbReference>
<organism evidence="5 6">
    <name type="scientific">[Mycobacterium] nativiensis</name>
    <dbReference type="NCBI Taxonomy" id="2855503"/>
    <lineage>
        <taxon>Bacteria</taxon>
        <taxon>Bacillati</taxon>
        <taxon>Actinomycetota</taxon>
        <taxon>Actinomycetes</taxon>
        <taxon>Mycobacteriales</taxon>
        <taxon>Mycobacteriaceae</taxon>
        <taxon>Mycolicibacter</taxon>
    </lineage>
</organism>
<dbReference type="Gene3D" id="3.30.450.40">
    <property type="match status" value="1"/>
</dbReference>
<comment type="caution">
    <text evidence="5">The sequence shown here is derived from an EMBL/GenBank/DDBJ whole genome shotgun (WGS) entry which is preliminary data.</text>
</comment>
<feature type="domain" description="HTH luxR-type" evidence="4">
    <location>
        <begin position="308"/>
        <end position="373"/>
    </location>
</feature>
<evidence type="ECO:0000256" key="1">
    <source>
        <dbReference type="ARBA" id="ARBA00023015"/>
    </source>
</evidence>
<keyword evidence="2" id="KW-0238">DNA-binding</keyword>
<dbReference type="PRINTS" id="PR00038">
    <property type="entry name" value="HTHLUXR"/>
</dbReference>
<dbReference type="CDD" id="cd06170">
    <property type="entry name" value="LuxR_C_like"/>
    <property type="match status" value="1"/>
</dbReference>
<dbReference type="PANTHER" id="PTHR44688:SF16">
    <property type="entry name" value="DNA-BINDING TRANSCRIPTIONAL ACTIVATOR DEVR_DOSR"/>
    <property type="match status" value="1"/>
</dbReference>
<keyword evidence="6" id="KW-1185">Reference proteome</keyword>
<evidence type="ECO:0000313" key="6">
    <source>
        <dbReference type="Proteomes" id="UP001298593"/>
    </source>
</evidence>
<dbReference type="RefSeq" id="WP_224973398.1">
    <property type="nucleotide sequence ID" value="NZ_JAYJJU010000001.1"/>
</dbReference>
<reference evidence="5 6" key="1">
    <citation type="submission" date="2023-12" db="EMBL/GenBank/DDBJ databases">
        <title>Description of new species of Mycobacterium terrae complex isolated from sewage at the Sao Paulo Zoological Park Foundation in Brazil.</title>
        <authorList>
            <person name="Romagnoli C.L."/>
            <person name="Conceicao E.C."/>
            <person name="Machado E."/>
            <person name="Barreto L.B.P.F."/>
            <person name="Sharma A."/>
            <person name="Silva N.M."/>
            <person name="Marques L.E."/>
            <person name="Juliana M.A."/>
            <person name="Lourenco M.C.S."/>
            <person name="Digiampietri L.A."/>
            <person name="Suffys P.N."/>
            <person name="Viana-Niero C."/>
        </authorList>
    </citation>
    <scope>NUCLEOTIDE SEQUENCE [LARGE SCALE GENOMIC DNA]</scope>
    <source>
        <strain evidence="5 6">MYC340</strain>
    </source>
</reference>
<evidence type="ECO:0000256" key="3">
    <source>
        <dbReference type="ARBA" id="ARBA00023163"/>
    </source>
</evidence>
<evidence type="ECO:0000259" key="4">
    <source>
        <dbReference type="PROSITE" id="PS50043"/>
    </source>
</evidence>
<dbReference type="Pfam" id="PF00196">
    <property type="entry name" value="GerE"/>
    <property type="match status" value="1"/>
</dbReference>
<dbReference type="InterPro" id="IPR029016">
    <property type="entry name" value="GAF-like_dom_sf"/>
</dbReference>
<evidence type="ECO:0000313" key="5">
    <source>
        <dbReference type="EMBL" id="MEB3030079.1"/>
    </source>
</evidence>
<gene>
    <name evidence="5" type="ORF">KV113_00805</name>
</gene>
<keyword evidence="3" id="KW-0804">Transcription</keyword>
<sequence length="381" mass="41499">MVMGTRISTVHSPEDPYLAERVGALVAAVTDHLALSPPDMPADAWGTRLDDLRQRLQQRIEHSAEPTDDTVATSELLIAVMKLRCELIDRDLARRVSSLSEIRNALGDLRGLPPRDMIYAAPEVLSRELAFTRTMISTVRGSLWLPQRLYIADESDRHARQFREYVDGARIPLSVAPLETELVRKRAGALVPAPTDDKRTFKEIVRISGCFGYIAAPITIRGRAIGMLHADRPGPRGTVSMDHLDQLETFAECLSVAFESAVLEEKAAQQRTEVNNLCGNVDGLLSGSAQSAIRTAIDGHDDPCHRRDETAAATLTTREREIMAHVATGATNGQIARSLVISEGTVKSHLKRIAKKLNTPSRAAAVAVYSGMATANAGGAW</sequence>
<evidence type="ECO:0000256" key="2">
    <source>
        <dbReference type="ARBA" id="ARBA00023125"/>
    </source>
</evidence>
<dbReference type="Proteomes" id="UP001298593">
    <property type="component" value="Unassembled WGS sequence"/>
</dbReference>